<dbReference type="EMBL" id="QGHF01000011">
    <property type="protein sequence ID" value="PWK94367.1"/>
    <property type="molecule type" value="Genomic_DNA"/>
</dbReference>
<evidence type="ECO:0000256" key="6">
    <source>
        <dbReference type="ARBA" id="ARBA00023015"/>
    </source>
</evidence>
<sequence>MGRLGIYVSTKIEKEIRDIYQLEIQNGAHPSEVSLSSVCNELLRQGLIMHNAKKNKDTFSQQKWNREILRKVTGSYEAVLMILTMMNEIQLKNAGSNDDAAIDAMLSQYLSAIKQAEDTAESNHFIKPENAE</sequence>
<evidence type="ECO:0000256" key="4">
    <source>
        <dbReference type="ARBA" id="ARBA00022490"/>
    </source>
</evidence>
<keyword evidence="5" id="KW-0184">Conjugation</keyword>
<accession>A0A2V2B559</accession>
<organism evidence="9 10">
    <name type="scientific">Pantoea allii</name>
    <dbReference type="NCBI Taxonomy" id="574096"/>
    <lineage>
        <taxon>Bacteria</taxon>
        <taxon>Pseudomonadati</taxon>
        <taxon>Pseudomonadota</taxon>
        <taxon>Gammaproteobacteria</taxon>
        <taxon>Enterobacterales</taxon>
        <taxon>Erwiniaceae</taxon>
        <taxon>Pantoea</taxon>
    </lineage>
</organism>
<evidence type="ECO:0000256" key="5">
    <source>
        <dbReference type="ARBA" id="ARBA00022971"/>
    </source>
</evidence>
<keyword evidence="7 9" id="KW-0238">DNA-binding</keyword>
<keyword evidence="6" id="KW-0805">Transcription regulation</keyword>
<evidence type="ECO:0000256" key="3">
    <source>
        <dbReference type="ARBA" id="ARBA00020534"/>
    </source>
</evidence>
<proteinExistence type="inferred from homology"/>
<keyword evidence="4" id="KW-0963">Cytoplasm</keyword>
<evidence type="ECO:0000256" key="1">
    <source>
        <dbReference type="ARBA" id="ARBA00004496"/>
    </source>
</evidence>
<dbReference type="GO" id="GO:0003677">
    <property type="term" value="F:DNA binding"/>
    <property type="evidence" value="ECO:0007669"/>
    <property type="project" value="UniProtKB-KW"/>
</dbReference>
<dbReference type="InterPro" id="IPR007925">
    <property type="entry name" value="TRelaxosome_TraM"/>
</dbReference>
<comment type="caution">
    <text evidence="9">The sequence shown here is derived from an EMBL/GenBank/DDBJ whole genome shotgun (WGS) entry which is preliminary data.</text>
</comment>
<evidence type="ECO:0000256" key="8">
    <source>
        <dbReference type="ARBA" id="ARBA00023163"/>
    </source>
</evidence>
<dbReference type="Proteomes" id="UP000245981">
    <property type="component" value="Unassembled WGS sequence"/>
</dbReference>
<evidence type="ECO:0000256" key="7">
    <source>
        <dbReference type="ARBA" id="ARBA00023125"/>
    </source>
</evidence>
<gene>
    <name evidence="9" type="ORF">C7431_111104</name>
</gene>
<dbReference type="CDD" id="cd14804">
    <property type="entry name" value="Tra_M"/>
    <property type="match status" value="1"/>
</dbReference>
<dbReference type="Gene3D" id="1.10.10.450">
    <property type="entry name" value="TraM protein, DNA-binding"/>
    <property type="match status" value="1"/>
</dbReference>
<comment type="subcellular location">
    <subcellularLocation>
        <location evidence="1">Cytoplasm</location>
    </subcellularLocation>
</comment>
<name>A0A2V2B559_9GAMM</name>
<evidence type="ECO:0000313" key="9">
    <source>
        <dbReference type="EMBL" id="PWK94367.1"/>
    </source>
</evidence>
<dbReference type="InterPro" id="IPR042073">
    <property type="entry name" value="TraM_DNA-bd"/>
</dbReference>
<dbReference type="InterPro" id="IPR010992">
    <property type="entry name" value="IHF-like_DNA-bd_dom_sf"/>
</dbReference>
<dbReference type="Pfam" id="PF05261">
    <property type="entry name" value="Tra_M"/>
    <property type="match status" value="1"/>
</dbReference>
<protein>
    <recommendedName>
        <fullName evidence="3">Relaxosome protein TraM</fullName>
    </recommendedName>
</protein>
<evidence type="ECO:0000313" key="10">
    <source>
        <dbReference type="Proteomes" id="UP000245981"/>
    </source>
</evidence>
<evidence type="ECO:0000256" key="2">
    <source>
        <dbReference type="ARBA" id="ARBA00008859"/>
    </source>
</evidence>
<reference evidence="9 10" key="1">
    <citation type="submission" date="2018-05" db="EMBL/GenBank/DDBJ databases">
        <title>Genomic Encyclopedia of Type Strains, Phase IV (KMG-V): Genome sequencing to study the core and pangenomes of soil and plant-associated prokaryotes.</title>
        <authorList>
            <person name="Whitman W."/>
        </authorList>
    </citation>
    <scope>NUCLEOTIDE SEQUENCE [LARGE SCALE GENOMIC DNA]</scope>
    <source>
        <strain evidence="9 10">PNA 200-10</strain>
    </source>
</reference>
<comment type="similarity">
    <text evidence="2">Belongs to the relaxosome TraM family.</text>
</comment>
<dbReference type="AlphaFoldDB" id="A0A2V2B559"/>
<dbReference type="OrthoDB" id="6608258at2"/>
<dbReference type="GO" id="GO:0005737">
    <property type="term" value="C:cytoplasm"/>
    <property type="evidence" value="ECO:0007669"/>
    <property type="project" value="UniProtKB-SubCell"/>
</dbReference>
<dbReference type="RefSeq" id="WP_109718161.1">
    <property type="nucleotide sequence ID" value="NZ_QGHF01000011.1"/>
</dbReference>
<dbReference type="SUPFAM" id="SSF47729">
    <property type="entry name" value="IHF-like DNA-binding proteins"/>
    <property type="match status" value="1"/>
</dbReference>
<keyword evidence="8" id="KW-0804">Transcription</keyword>